<proteinExistence type="inferred from homology"/>
<dbReference type="InterPro" id="IPR014851">
    <property type="entry name" value="BCS1_N"/>
</dbReference>
<accession>A0A1V6P019</accession>
<evidence type="ECO:0000256" key="7">
    <source>
        <dbReference type="ARBA" id="ARBA00022840"/>
    </source>
</evidence>
<name>A0A1V6P019_PENDC</name>
<evidence type="ECO:0000259" key="15">
    <source>
        <dbReference type="SMART" id="SM00382"/>
    </source>
</evidence>
<organism evidence="17 18">
    <name type="scientific">Penicillium decumbens</name>
    <dbReference type="NCBI Taxonomy" id="69771"/>
    <lineage>
        <taxon>Eukaryota</taxon>
        <taxon>Fungi</taxon>
        <taxon>Dikarya</taxon>
        <taxon>Ascomycota</taxon>
        <taxon>Pezizomycotina</taxon>
        <taxon>Eurotiomycetes</taxon>
        <taxon>Eurotiomycetidae</taxon>
        <taxon>Eurotiales</taxon>
        <taxon>Aspergillaceae</taxon>
        <taxon>Penicillium</taxon>
    </lineage>
</organism>
<evidence type="ECO:0000256" key="5">
    <source>
        <dbReference type="ARBA" id="ARBA00022792"/>
    </source>
</evidence>
<sequence length="579" mass="66143">MASNQSEPSLTRTSFSPSDTAMLEALVPGYTLISRFLLSYLQIDPAAYLQYFIALAVLGASLRYIYNLASGFLQQHLVSYAEIRLDDELFNHVMWWMSRQTFMQRTNHFVAGVKTNGYWTEDSGSDEEDSEDDSDTDDFDTDDSVDDEMESEPPAKVVARKKYKPLRFTPSQGRHFFWYKGRPMLLERQQHSNTSRWALYNERLFLSCLGRNSSLIRELIDEASKEFQNRDGNKTIIYRAQRYSRGDSFNWVRCMARSPRPLSTVILDENEKQTLIKDMRRYLRNRTRRWHSNRGIAYKRGYLLHGPPGTGKTSLCFAAAGELGLPLYLLTLNSNALDEDNLYTLFSELPNKCIVLIEDVDTAGITHSRGKTVTNKPKGSGALAQDTEDTSAENDPPLDNSQKDGITLSGLLNVIDGVASSEGRILVMTTNHADRLDEALVRIGRVDMQVFLGYATQENIKDLFTSIYMPMEGDISNNDKAKITTNWMNGHNVEKERNKLERKERKQREYRHRVESLRFRIRPLAVEFASIVPSGIFTAAEIQGYLLNHIDDPELAIKGAETWAKELQESKRAREEKST</sequence>
<dbReference type="Pfam" id="PF08740">
    <property type="entry name" value="BCS1_N"/>
    <property type="match status" value="1"/>
</dbReference>
<comment type="subcellular location">
    <subcellularLocation>
        <location evidence="1">Mitochondrion inner membrane</location>
        <topology evidence="1">Single-pass membrane protein</topology>
    </subcellularLocation>
</comment>
<dbReference type="InterPro" id="IPR050747">
    <property type="entry name" value="Mitochondrial_chaperone_BCS1"/>
</dbReference>
<dbReference type="STRING" id="69771.A0A1V6P019"/>
<dbReference type="SMART" id="SM00382">
    <property type="entry name" value="AAA"/>
    <property type="match status" value="1"/>
</dbReference>
<feature type="coiled-coil region" evidence="13">
    <location>
        <begin position="493"/>
        <end position="520"/>
    </location>
</feature>
<dbReference type="InterPro" id="IPR003959">
    <property type="entry name" value="ATPase_AAA_core"/>
</dbReference>
<evidence type="ECO:0000256" key="14">
    <source>
        <dbReference type="SAM" id="MobiDB-lite"/>
    </source>
</evidence>
<evidence type="ECO:0000256" key="8">
    <source>
        <dbReference type="ARBA" id="ARBA00022989"/>
    </source>
</evidence>
<evidence type="ECO:0000256" key="2">
    <source>
        <dbReference type="ARBA" id="ARBA00007448"/>
    </source>
</evidence>
<feature type="domain" description="BCS1 N-terminal" evidence="16">
    <location>
        <begin position="53"/>
        <end position="265"/>
    </location>
</feature>
<dbReference type="GO" id="GO:0005743">
    <property type="term" value="C:mitochondrial inner membrane"/>
    <property type="evidence" value="ECO:0007669"/>
    <property type="project" value="UniProtKB-SubCell"/>
</dbReference>
<keyword evidence="5" id="KW-0999">Mitochondrion inner membrane</keyword>
<dbReference type="Pfam" id="PF00004">
    <property type="entry name" value="AAA"/>
    <property type="match status" value="1"/>
</dbReference>
<feature type="domain" description="AAA+ ATPase" evidence="15">
    <location>
        <begin position="298"/>
        <end position="456"/>
    </location>
</feature>
<comment type="catalytic activity">
    <reaction evidence="11">
        <text>ATP + H2O = ADP + phosphate + H(+)</text>
        <dbReference type="Rhea" id="RHEA:13065"/>
        <dbReference type="ChEBI" id="CHEBI:15377"/>
        <dbReference type="ChEBI" id="CHEBI:15378"/>
        <dbReference type="ChEBI" id="CHEBI:30616"/>
        <dbReference type="ChEBI" id="CHEBI:43474"/>
        <dbReference type="ChEBI" id="CHEBI:456216"/>
    </reaction>
    <physiologicalReaction direction="left-to-right" evidence="11">
        <dbReference type="Rhea" id="RHEA:13066"/>
    </physiologicalReaction>
</comment>
<keyword evidence="9" id="KW-0496">Mitochondrion</keyword>
<keyword evidence="10" id="KW-0472">Membrane</keyword>
<dbReference type="AlphaFoldDB" id="A0A1V6P019"/>
<evidence type="ECO:0000256" key="10">
    <source>
        <dbReference type="ARBA" id="ARBA00023136"/>
    </source>
</evidence>
<evidence type="ECO:0000256" key="1">
    <source>
        <dbReference type="ARBA" id="ARBA00004434"/>
    </source>
</evidence>
<dbReference type="EMBL" id="MDYL01000024">
    <property type="protein sequence ID" value="OQD70311.1"/>
    <property type="molecule type" value="Genomic_DNA"/>
</dbReference>
<dbReference type="PROSITE" id="PS00674">
    <property type="entry name" value="AAA"/>
    <property type="match status" value="1"/>
</dbReference>
<evidence type="ECO:0000256" key="11">
    <source>
        <dbReference type="ARBA" id="ARBA00048778"/>
    </source>
</evidence>
<dbReference type="OMA" id="VWIEFRN"/>
<evidence type="ECO:0008006" key="19">
    <source>
        <dbReference type="Google" id="ProtNLM"/>
    </source>
</evidence>
<feature type="region of interest" description="Disordered" evidence="14">
    <location>
        <begin position="368"/>
        <end position="404"/>
    </location>
</feature>
<gene>
    <name evidence="17" type="ORF">PENDEC_c024G05952</name>
</gene>
<keyword evidence="13" id="KW-0175">Coiled coil</keyword>
<dbReference type="InterPro" id="IPR057495">
    <property type="entry name" value="AAA_lid_BCS1"/>
</dbReference>
<evidence type="ECO:0000256" key="4">
    <source>
        <dbReference type="ARBA" id="ARBA00022741"/>
    </source>
</evidence>
<evidence type="ECO:0000256" key="13">
    <source>
        <dbReference type="SAM" id="Coils"/>
    </source>
</evidence>
<dbReference type="GO" id="GO:0005524">
    <property type="term" value="F:ATP binding"/>
    <property type="evidence" value="ECO:0007669"/>
    <property type="project" value="UniProtKB-KW"/>
</dbReference>
<dbReference type="Proteomes" id="UP000191522">
    <property type="component" value="Unassembled WGS sequence"/>
</dbReference>
<dbReference type="OrthoDB" id="10251412at2759"/>
<keyword evidence="3" id="KW-0812">Transmembrane</keyword>
<evidence type="ECO:0000256" key="6">
    <source>
        <dbReference type="ARBA" id="ARBA00022801"/>
    </source>
</evidence>
<dbReference type="PANTHER" id="PTHR23070">
    <property type="entry name" value="BCS1 AAA-TYPE ATPASE"/>
    <property type="match status" value="1"/>
</dbReference>
<keyword evidence="4 12" id="KW-0547">Nucleotide-binding</keyword>
<dbReference type="Pfam" id="PF25426">
    <property type="entry name" value="AAA_lid_BCS1"/>
    <property type="match status" value="1"/>
</dbReference>
<evidence type="ECO:0000256" key="12">
    <source>
        <dbReference type="RuleBase" id="RU003651"/>
    </source>
</evidence>
<dbReference type="GO" id="GO:0016887">
    <property type="term" value="F:ATP hydrolysis activity"/>
    <property type="evidence" value="ECO:0007669"/>
    <property type="project" value="InterPro"/>
</dbReference>
<evidence type="ECO:0000259" key="16">
    <source>
        <dbReference type="SMART" id="SM01024"/>
    </source>
</evidence>
<dbReference type="SUPFAM" id="SSF52540">
    <property type="entry name" value="P-loop containing nucleoside triphosphate hydrolases"/>
    <property type="match status" value="1"/>
</dbReference>
<dbReference type="InterPro" id="IPR003593">
    <property type="entry name" value="AAA+_ATPase"/>
</dbReference>
<feature type="region of interest" description="Disordered" evidence="14">
    <location>
        <begin position="119"/>
        <end position="154"/>
    </location>
</feature>
<protein>
    <recommendedName>
        <fullName evidence="19">AAA+ ATPase domain-containing protein</fullName>
    </recommendedName>
</protein>
<reference evidence="18" key="1">
    <citation type="journal article" date="2017" name="Nat. Microbiol.">
        <title>Global analysis of biosynthetic gene clusters reveals vast potential of secondary metabolite production in Penicillium species.</title>
        <authorList>
            <person name="Nielsen J.C."/>
            <person name="Grijseels S."/>
            <person name="Prigent S."/>
            <person name="Ji B."/>
            <person name="Dainat J."/>
            <person name="Nielsen K.F."/>
            <person name="Frisvad J.C."/>
            <person name="Workman M."/>
            <person name="Nielsen J."/>
        </authorList>
    </citation>
    <scope>NUCLEOTIDE SEQUENCE [LARGE SCALE GENOMIC DNA]</scope>
    <source>
        <strain evidence="18">IBT 11843</strain>
    </source>
</reference>
<evidence type="ECO:0000256" key="3">
    <source>
        <dbReference type="ARBA" id="ARBA00022692"/>
    </source>
</evidence>
<keyword evidence="8" id="KW-1133">Transmembrane helix</keyword>
<dbReference type="InterPro" id="IPR003960">
    <property type="entry name" value="ATPase_AAA_CS"/>
</dbReference>
<evidence type="ECO:0000256" key="9">
    <source>
        <dbReference type="ARBA" id="ARBA00023128"/>
    </source>
</evidence>
<keyword evidence="18" id="KW-1185">Reference proteome</keyword>
<dbReference type="Gene3D" id="3.40.50.300">
    <property type="entry name" value="P-loop containing nucleotide triphosphate hydrolases"/>
    <property type="match status" value="1"/>
</dbReference>
<keyword evidence="6" id="KW-0378">Hydrolase</keyword>
<feature type="compositionally biased region" description="Acidic residues" evidence="14">
    <location>
        <begin position="123"/>
        <end position="151"/>
    </location>
</feature>
<evidence type="ECO:0000313" key="17">
    <source>
        <dbReference type="EMBL" id="OQD70311.1"/>
    </source>
</evidence>
<comment type="caution">
    <text evidence="17">The sequence shown here is derived from an EMBL/GenBank/DDBJ whole genome shotgun (WGS) entry which is preliminary data.</text>
</comment>
<dbReference type="InterPro" id="IPR027417">
    <property type="entry name" value="P-loop_NTPase"/>
</dbReference>
<dbReference type="SMART" id="SM01024">
    <property type="entry name" value="BCS1_N"/>
    <property type="match status" value="1"/>
</dbReference>
<keyword evidence="7 12" id="KW-0067">ATP-binding</keyword>
<comment type="similarity">
    <text evidence="2">Belongs to the AAA ATPase family. BCS1 subfamily.</text>
</comment>
<evidence type="ECO:0000313" key="18">
    <source>
        <dbReference type="Proteomes" id="UP000191522"/>
    </source>
</evidence>